<feature type="compositionally biased region" description="Polar residues" evidence="7">
    <location>
        <begin position="547"/>
        <end position="558"/>
    </location>
</feature>
<sequence length="705" mass="79939">MLSFKPPRCSWSLALTVGSLVALVSAVHVFFTPLFPSSSSSLQFFRGGWGKPCSPVNGSSGCKIERLDGDSLLGPDLEAQFPADSHGAVIYRGAPWKAEIGRWLSGCDAVSAAIDVVENIGGKSCENNCSRQGVCNQELGECRCFHGYAGKGCEEVLQLGCNLPRSPEQPFGPWVVSICPAYCDTTRAMCFCGQGMKYPNRPVAEACGFKIIPPSEPGGPKLTDWTKADFENIFTTNGSLPGWCNVDPQDAYSAKVKFKDECDCKYDGLWGQFCEIPSVCSCLNQCSGNGHCRGGFCQGRHFKFQCVNRIYTENNRTFWTDQLYGAQMALYESILASPHRTLNGEEADFFYVPVLDSCIITRADDAPHLSMREHMGLRSFFTLNFYKKVYDHIVKQYPYWNRSSGRDHIWFFSWDEGACYAPKEIWNSTMLVHWGNTNTKHKHSTTAYWADIWDQIPLDKRGDHPCFDPEKDIVLPAWKRPDPGAIWLKLWARPRKERTTLFYFNGNLGPAYENGRPEETYSMGIRQRLAKEFGSTPNKKGELGKQHTPNVTVTPLRSSSGRMEDSILQGCIPVIIQDGIFLPYENVLNYKSFAVRIQEDDIPNLVKILRAINETEIEFMLANVRGIWQRFLYRDSILLEAERQKKVFSKEDDWSVELSKLGKEDDVFSTFIQVLHYKLHNDSWRRHFSRQKKDSGLPKACFRTN</sequence>
<keyword evidence="6" id="KW-0245">EGF-like domain</keyword>
<comment type="similarity">
    <text evidence="2">Belongs to the glycosyltransferase 47 family.</text>
</comment>
<comment type="caution">
    <text evidence="6">Lacks conserved residue(s) required for the propagation of feature annotation.</text>
</comment>
<keyword evidence="3" id="KW-0808">Transferase</keyword>
<evidence type="ECO:0000256" key="5">
    <source>
        <dbReference type="ARBA" id="ARBA00023034"/>
    </source>
</evidence>
<evidence type="ECO:0000256" key="4">
    <source>
        <dbReference type="ARBA" id="ARBA00022968"/>
    </source>
</evidence>
<keyword evidence="3" id="KW-0328">Glycosyltransferase</keyword>
<dbReference type="Gene3D" id="2.60.120.260">
    <property type="entry name" value="Galactose-binding domain-like"/>
    <property type="match status" value="1"/>
</dbReference>
<keyword evidence="5" id="KW-0333">Golgi apparatus</keyword>
<organism evidence="9">
    <name type="scientific">Ananas comosus var. bracteatus</name>
    <name type="common">red pineapple</name>
    <dbReference type="NCBI Taxonomy" id="296719"/>
    <lineage>
        <taxon>Eukaryota</taxon>
        <taxon>Viridiplantae</taxon>
        <taxon>Streptophyta</taxon>
        <taxon>Embryophyta</taxon>
        <taxon>Tracheophyta</taxon>
        <taxon>Spermatophyta</taxon>
        <taxon>Magnoliopsida</taxon>
        <taxon>Liliopsida</taxon>
        <taxon>Poales</taxon>
        <taxon>Bromeliaceae</taxon>
        <taxon>Bromelioideae</taxon>
        <taxon>Ananas</taxon>
    </lineage>
</organism>
<dbReference type="PROSITE" id="PS01186">
    <property type="entry name" value="EGF_2"/>
    <property type="match status" value="1"/>
</dbReference>
<feature type="region of interest" description="Disordered" evidence="7">
    <location>
        <begin position="536"/>
        <end position="558"/>
    </location>
</feature>
<keyword evidence="4" id="KW-0735">Signal-anchor</keyword>
<dbReference type="PROSITE" id="PS50026">
    <property type="entry name" value="EGF_3"/>
    <property type="match status" value="1"/>
</dbReference>
<evidence type="ECO:0000256" key="2">
    <source>
        <dbReference type="ARBA" id="ARBA00010271"/>
    </source>
</evidence>
<feature type="disulfide bond" evidence="6">
    <location>
        <begin position="125"/>
        <end position="135"/>
    </location>
</feature>
<protein>
    <recommendedName>
        <fullName evidence="8">EGF-like domain-containing protein</fullName>
    </recommendedName>
</protein>
<evidence type="ECO:0000256" key="6">
    <source>
        <dbReference type="PROSITE-ProRule" id="PRU00076"/>
    </source>
</evidence>
<evidence type="ECO:0000259" key="8">
    <source>
        <dbReference type="PROSITE" id="PS50026"/>
    </source>
</evidence>
<dbReference type="Pfam" id="PF03016">
    <property type="entry name" value="Exostosin_GT47"/>
    <property type="match status" value="1"/>
</dbReference>
<reference evidence="9" key="1">
    <citation type="submission" date="2020-07" db="EMBL/GenBank/DDBJ databases">
        <authorList>
            <person name="Lin J."/>
        </authorList>
    </citation>
    <scope>NUCLEOTIDE SEQUENCE</scope>
</reference>
<dbReference type="EMBL" id="LR862132">
    <property type="protein sequence ID" value="CAD1837698.1"/>
    <property type="molecule type" value="Genomic_DNA"/>
</dbReference>
<name>A0A6V7Q3X0_ANACO</name>
<accession>A0A6V7Q3X0</accession>
<feature type="domain" description="EGF-like" evidence="8">
    <location>
        <begin position="121"/>
        <end position="154"/>
    </location>
</feature>
<dbReference type="PANTHER" id="PTHR11062:SF268">
    <property type="entry name" value="FAMILY PROTEIN, PUTATIVE, EXPRESSED-RELATED"/>
    <property type="match status" value="1"/>
</dbReference>
<dbReference type="AlphaFoldDB" id="A0A6V7Q3X0"/>
<feature type="disulfide bond" evidence="6">
    <location>
        <begin position="144"/>
        <end position="153"/>
    </location>
</feature>
<comment type="subcellular location">
    <subcellularLocation>
        <location evidence="1">Golgi apparatus membrane</location>
        <topology evidence="1">Single-pass type II membrane protein</topology>
    </subcellularLocation>
</comment>
<dbReference type="InterPro" id="IPR040911">
    <property type="entry name" value="Exostosin_GT47"/>
</dbReference>
<dbReference type="PROSITE" id="PS00022">
    <property type="entry name" value="EGF_1"/>
    <property type="match status" value="1"/>
</dbReference>
<keyword evidence="4" id="KW-0812">Transmembrane</keyword>
<proteinExistence type="inferred from homology"/>
<dbReference type="PANTHER" id="PTHR11062">
    <property type="entry name" value="EXOSTOSIN HEPARAN SULFATE GLYCOSYLTRANSFERASE -RELATED"/>
    <property type="match status" value="1"/>
</dbReference>
<dbReference type="GO" id="GO:0000139">
    <property type="term" value="C:Golgi membrane"/>
    <property type="evidence" value="ECO:0007669"/>
    <property type="project" value="UniProtKB-SubCell"/>
</dbReference>
<keyword evidence="6" id="KW-1015">Disulfide bond</keyword>
<evidence type="ECO:0000256" key="1">
    <source>
        <dbReference type="ARBA" id="ARBA00004323"/>
    </source>
</evidence>
<evidence type="ECO:0000256" key="3">
    <source>
        <dbReference type="ARBA" id="ARBA00022676"/>
    </source>
</evidence>
<dbReference type="InterPro" id="IPR004263">
    <property type="entry name" value="Exostosin"/>
</dbReference>
<gene>
    <name evidence="9" type="ORF">CB5_LOCUS20909</name>
</gene>
<dbReference type="InterPro" id="IPR000742">
    <property type="entry name" value="EGF"/>
</dbReference>
<evidence type="ECO:0000256" key="7">
    <source>
        <dbReference type="SAM" id="MobiDB-lite"/>
    </source>
</evidence>
<evidence type="ECO:0000313" key="9">
    <source>
        <dbReference type="EMBL" id="CAD1837698.1"/>
    </source>
</evidence>
<dbReference type="GO" id="GO:0016757">
    <property type="term" value="F:glycosyltransferase activity"/>
    <property type="evidence" value="ECO:0007669"/>
    <property type="project" value="UniProtKB-KW"/>
</dbReference>